<dbReference type="EMBL" id="CP042262">
    <property type="protein sequence ID" value="QDY70458.1"/>
    <property type="molecule type" value="Genomic_DNA"/>
</dbReference>
<sequence>MITFIGAHYPRSVTLYAVFFYVHFAVSYQELEIILVERGVPVFHATLN</sequence>
<proteinExistence type="predicted"/>
<accession>A0A5B8J0Q0</accession>
<name>A0A5B8J0Q0_9RHOB</name>
<organism evidence="1 2">
    <name type="scientific">Qingshengfaniella alkalisoli</name>
    <dbReference type="NCBI Taxonomy" id="2599296"/>
    <lineage>
        <taxon>Bacteria</taxon>
        <taxon>Pseudomonadati</taxon>
        <taxon>Pseudomonadota</taxon>
        <taxon>Alphaproteobacteria</taxon>
        <taxon>Rhodobacterales</taxon>
        <taxon>Paracoccaceae</taxon>
        <taxon>Qingshengfaniella</taxon>
    </lineage>
</organism>
<dbReference type="KEGG" id="lit:FPZ52_12155"/>
<dbReference type="Proteomes" id="UP000318483">
    <property type="component" value="Plasmid unnamed1"/>
</dbReference>
<reference evidence="1 2" key="1">
    <citation type="submission" date="2019-07" db="EMBL/GenBank/DDBJ databases">
        <title>Litoreibacter alkalisoli sp. nov., isolated from saline-alkaline soil.</title>
        <authorList>
            <person name="Wang S."/>
            <person name="Xu L."/>
            <person name="Xing Y.-T."/>
            <person name="Sun J.-Q."/>
        </authorList>
    </citation>
    <scope>NUCLEOTIDE SEQUENCE [LARGE SCALE GENOMIC DNA]</scope>
    <source>
        <strain evidence="1 2">LN3S51</strain>
        <plasmid evidence="1 2">unnamed1</plasmid>
    </source>
</reference>
<dbReference type="AlphaFoldDB" id="A0A5B8J0Q0"/>
<keyword evidence="2" id="KW-1185">Reference proteome</keyword>
<dbReference type="OrthoDB" id="4315389at2"/>
<keyword evidence="1" id="KW-0614">Plasmid</keyword>
<protein>
    <submittedName>
        <fullName evidence="1">IS6 family transposase</fullName>
    </submittedName>
</protein>
<geneLocation type="plasmid" evidence="1 2">
    <name>unnamed1</name>
</geneLocation>
<evidence type="ECO:0000313" key="2">
    <source>
        <dbReference type="Proteomes" id="UP000318483"/>
    </source>
</evidence>
<gene>
    <name evidence="1" type="ORF">FPZ52_12155</name>
</gene>
<evidence type="ECO:0000313" key="1">
    <source>
        <dbReference type="EMBL" id="QDY70458.1"/>
    </source>
</evidence>